<evidence type="ECO:0000313" key="5">
    <source>
        <dbReference type="Proteomes" id="UP000704529"/>
    </source>
</evidence>
<keyword evidence="4" id="KW-1185">Reference proteome</keyword>
<dbReference type="EMBL" id="JAFHKU010000126">
    <property type="protein sequence ID" value="MBN3558271.1"/>
    <property type="molecule type" value="Genomic_DNA"/>
</dbReference>
<dbReference type="InterPro" id="IPR002654">
    <property type="entry name" value="Glyco_trans_25"/>
</dbReference>
<dbReference type="GO" id="GO:0016740">
    <property type="term" value="F:transferase activity"/>
    <property type="evidence" value="ECO:0007669"/>
    <property type="project" value="UniProtKB-KW"/>
</dbReference>
<dbReference type="Proteomes" id="UP000704529">
    <property type="component" value="Unassembled WGS sequence"/>
</dbReference>
<dbReference type="AlphaFoldDB" id="A0AA41A164"/>
<evidence type="ECO:0000313" key="4">
    <source>
        <dbReference type="Proteomes" id="UP000584663"/>
    </source>
</evidence>
<proteinExistence type="predicted"/>
<dbReference type="CDD" id="cd06532">
    <property type="entry name" value="Glyco_transf_25"/>
    <property type="match status" value="1"/>
</dbReference>
<dbReference type="Pfam" id="PF01755">
    <property type="entry name" value="Glyco_transf_25"/>
    <property type="match status" value="1"/>
</dbReference>
<dbReference type="EMBL" id="JACHNX010000018">
    <property type="protein sequence ID" value="MBB4611043.1"/>
    <property type="molecule type" value="Genomic_DNA"/>
</dbReference>
<reference evidence="3" key="2">
    <citation type="submission" date="2021-01" db="EMBL/GenBank/DDBJ databases">
        <title>Genome Sequencing of Type Strains.</title>
        <authorList>
            <person name="Lemaire J.F."/>
            <person name="Inderbitzin P."/>
            <person name="Collins S.B."/>
            <person name="Wespe N."/>
            <person name="Knight-Connoni V."/>
        </authorList>
    </citation>
    <scope>NUCLEOTIDE SEQUENCE</scope>
    <source>
        <strain evidence="3">DSM 14562</strain>
    </source>
</reference>
<dbReference type="RefSeq" id="WP_184106440.1">
    <property type="nucleotide sequence ID" value="NZ_JACHNX010000018.1"/>
</dbReference>
<comment type="caution">
    <text evidence="3">The sequence shown here is derived from an EMBL/GenBank/DDBJ whole genome shotgun (WGS) entry which is preliminary data.</text>
</comment>
<evidence type="ECO:0000313" key="2">
    <source>
        <dbReference type="EMBL" id="MBB4611043.1"/>
    </source>
</evidence>
<dbReference type="Proteomes" id="UP000584663">
    <property type="component" value="Unassembled WGS sequence"/>
</dbReference>
<organism evidence="3 5">
    <name type="scientific">Sphingomonas yabuuchiae</name>
    <dbReference type="NCBI Taxonomy" id="172044"/>
    <lineage>
        <taxon>Bacteria</taxon>
        <taxon>Pseudomonadati</taxon>
        <taxon>Pseudomonadota</taxon>
        <taxon>Alphaproteobacteria</taxon>
        <taxon>Sphingomonadales</taxon>
        <taxon>Sphingomonadaceae</taxon>
        <taxon>Sphingomonas</taxon>
    </lineage>
</organism>
<protein>
    <submittedName>
        <fullName evidence="2">Glycosyl transferase family 25</fullName>
    </submittedName>
    <submittedName>
        <fullName evidence="3">Glycosyltransferase family 25 protein</fullName>
    </submittedName>
</protein>
<evidence type="ECO:0000259" key="1">
    <source>
        <dbReference type="Pfam" id="PF01755"/>
    </source>
</evidence>
<reference evidence="2 4" key="1">
    <citation type="submission" date="2020-08" db="EMBL/GenBank/DDBJ databases">
        <title>Genomic Encyclopedia of Type Strains, Phase IV (KMG-IV): sequencing the most valuable type-strain genomes for metagenomic binning, comparative biology and taxonomic classification.</title>
        <authorList>
            <person name="Goeker M."/>
        </authorList>
    </citation>
    <scope>NUCLEOTIDE SEQUENCE [LARGE SCALE GENOMIC DNA]</scope>
    <source>
        <strain evidence="2 4">DSM 14562</strain>
    </source>
</reference>
<gene>
    <name evidence="2" type="ORF">GGQ89_003283</name>
    <name evidence="3" type="ORF">JYA60_08535</name>
</gene>
<sequence length="241" mass="27846">MARTPIHVVSLTTATERRENFARNAEKSGLDWSFFDAHREPQGLRYDEAAAIREHGRPLQPGELGCYSSHAALWRQLVADKDADQYLVLEDDVIADWAAIKLLCDVDYAAEGVDYLRLFYKKPSPHLPWRRNWPAQDLYVVRLYGKPYGTQGYFITRKGAQRFLDLYTDAVRPVDDQMDRFWESGIPNLCLFPFPIMEEYRGSTIGGARFAGKPTRGAKMRMTADRMRRKIAFIKDRTFGR</sequence>
<name>A0AA41A164_9SPHN</name>
<evidence type="ECO:0000313" key="3">
    <source>
        <dbReference type="EMBL" id="MBN3558271.1"/>
    </source>
</evidence>
<accession>A0AA41A164</accession>
<keyword evidence="2" id="KW-0808">Transferase</keyword>
<feature type="domain" description="Glycosyl transferase family 25" evidence="1">
    <location>
        <begin position="5"/>
        <end position="178"/>
    </location>
</feature>